<keyword evidence="2" id="KW-1185">Reference proteome</keyword>
<dbReference type="GO" id="GO:0003824">
    <property type="term" value="F:catalytic activity"/>
    <property type="evidence" value="ECO:0007669"/>
    <property type="project" value="InterPro"/>
</dbReference>
<dbReference type="EMBL" id="JABEXW010000554">
    <property type="protein sequence ID" value="KAF4962290.1"/>
    <property type="molecule type" value="Genomic_DNA"/>
</dbReference>
<dbReference type="OrthoDB" id="4525715at2759"/>
<evidence type="ECO:0000313" key="2">
    <source>
        <dbReference type="Proteomes" id="UP000622797"/>
    </source>
</evidence>
<accession>A0A8H4TQJ4</accession>
<protein>
    <recommendedName>
        <fullName evidence="3">Nucleoside phosphorylase domain-containing protein</fullName>
    </recommendedName>
</protein>
<dbReference type="GO" id="GO:0009116">
    <property type="term" value="P:nucleoside metabolic process"/>
    <property type="evidence" value="ECO:0007669"/>
    <property type="project" value="InterPro"/>
</dbReference>
<reference evidence="1" key="1">
    <citation type="journal article" date="2020" name="BMC Genomics">
        <title>Correction to: Identification and distribution of gene clusters required for synthesis of sphingolipid metabolism inhibitors in diverse species of the filamentous fungus Fusarium.</title>
        <authorList>
            <person name="Kim H.S."/>
            <person name="Lohmar J.M."/>
            <person name="Busman M."/>
            <person name="Brown D.W."/>
            <person name="Naumann T.A."/>
            <person name="Divon H.H."/>
            <person name="Lysoe E."/>
            <person name="Uhlig S."/>
            <person name="Proctor R.H."/>
        </authorList>
    </citation>
    <scope>NUCLEOTIDE SEQUENCE</scope>
    <source>
        <strain evidence="1">NRRL 20472</strain>
    </source>
</reference>
<dbReference type="InterPro" id="IPR035994">
    <property type="entry name" value="Nucleoside_phosphorylase_sf"/>
</dbReference>
<organism evidence="1 2">
    <name type="scientific">Fusarium sarcochroum</name>
    <dbReference type="NCBI Taxonomy" id="1208366"/>
    <lineage>
        <taxon>Eukaryota</taxon>
        <taxon>Fungi</taxon>
        <taxon>Dikarya</taxon>
        <taxon>Ascomycota</taxon>
        <taxon>Pezizomycotina</taxon>
        <taxon>Sordariomycetes</taxon>
        <taxon>Hypocreomycetidae</taxon>
        <taxon>Hypocreales</taxon>
        <taxon>Nectriaceae</taxon>
        <taxon>Fusarium</taxon>
        <taxon>Fusarium lateritium species complex</taxon>
    </lineage>
</organism>
<dbReference type="Proteomes" id="UP000622797">
    <property type="component" value="Unassembled WGS sequence"/>
</dbReference>
<evidence type="ECO:0008006" key="3">
    <source>
        <dbReference type="Google" id="ProtNLM"/>
    </source>
</evidence>
<comment type="caution">
    <text evidence="1">The sequence shown here is derived from an EMBL/GenBank/DDBJ whole genome shotgun (WGS) entry which is preliminary data.</text>
</comment>
<sequence>MLDGKDVTVGYVCADIPMLTSCGVSLDQEFDDLFIKPQHDHNCYTLGMIGESHVAICGGLEDATSMVTAATAMMHTFPTIKRLMILSSKAGAVPSDHWQVRVGDVVVPRKLVTKDRNGGSIEVNLVKAVSFTQPWSLEEDIKTLIARSDKWGLKLGRPTGDELDELDKIFVHQDTSSVHLDGVVISEGSCPENTDYRDSVLAPLGLNSVVCFDDGHTANLPYHRQNVDVVSVLGISRYCNENAPAARHIWQNYASVATAACARRIVLESDFDHLDFPSHQPVDETEKQEDSSIVADCSASCGDIATPSTSADTYTIPLSFRHSAGASLQTRIESGVALPFPTGTPTPPEPAVLLAEIQQAAQDVSQLVGRFGFKMGKTLQTPRIKAAIFKDQEKLRLQSLIYADNFTCQFSSRFGQPRSSSNIEAPLLWWLWDSLLEWFTPTCGPKESTLDLTPAYRTDIDLPYKIRLRTWSNGSGKGSIELVATYGGMFMERRTFDAAIEEFRFPKTGFHGITAALAIDEPPYESDGCYEHVFDYLMPRPGSIWRSAMNISDENEKSLVENLAQTCRADDDYMYVSEEQDLQCKNLVRRFPPVARHFVDQKQLIGKKFGSYSRGINGPPGPKD</sequence>
<name>A0A8H4TQJ4_9HYPO</name>
<evidence type="ECO:0000313" key="1">
    <source>
        <dbReference type="EMBL" id="KAF4962290.1"/>
    </source>
</evidence>
<gene>
    <name evidence="1" type="ORF">FSARC_9621</name>
</gene>
<dbReference type="AlphaFoldDB" id="A0A8H4TQJ4"/>
<dbReference type="Gene3D" id="3.40.50.1580">
    <property type="entry name" value="Nucleoside phosphorylase domain"/>
    <property type="match status" value="1"/>
</dbReference>
<proteinExistence type="predicted"/>
<reference evidence="1" key="2">
    <citation type="submission" date="2020-05" db="EMBL/GenBank/DDBJ databases">
        <authorList>
            <person name="Kim H.-S."/>
            <person name="Proctor R.H."/>
            <person name="Brown D.W."/>
        </authorList>
    </citation>
    <scope>NUCLEOTIDE SEQUENCE</scope>
    <source>
        <strain evidence="1">NRRL 20472</strain>
    </source>
</reference>